<evidence type="ECO:0000313" key="7">
    <source>
        <dbReference type="EMBL" id="KAH3661566.1"/>
    </source>
</evidence>
<evidence type="ECO:0000256" key="1">
    <source>
        <dbReference type="ARBA" id="ARBA00004141"/>
    </source>
</evidence>
<evidence type="ECO:0000256" key="3">
    <source>
        <dbReference type="ARBA" id="ARBA00022989"/>
    </source>
</evidence>
<feature type="transmembrane region" description="Helical" evidence="6">
    <location>
        <begin position="374"/>
        <end position="396"/>
    </location>
</feature>
<dbReference type="OrthoDB" id="2504919at2759"/>
<feature type="region of interest" description="Disordered" evidence="5">
    <location>
        <begin position="465"/>
        <end position="501"/>
    </location>
</feature>
<dbReference type="RefSeq" id="XP_046058679.1">
    <property type="nucleotide sequence ID" value="XM_046207699.1"/>
</dbReference>
<protein>
    <submittedName>
        <fullName evidence="7">Uncharacterized protein</fullName>
    </submittedName>
</protein>
<dbReference type="InterPro" id="IPR008521">
    <property type="entry name" value="Mg_trans_NIPA"/>
</dbReference>
<feature type="transmembrane region" description="Helical" evidence="6">
    <location>
        <begin position="100"/>
        <end position="121"/>
    </location>
</feature>
<sequence length="808" mass="89387">MNLSLALENVKINLIGDKATDSFFAKNRILIGCLSGILSSACQSVGLILQRKSHLICESSGSGSTIMTPYKRSLWHLGFSLFIISNVFGSSIQLSTLPVIILSPLQSIGLVFNTIFNSLILNEKFTLGSFYGTGLVGFGAFLIALFGSFIDEPEYNLSQFLILLAQKEFIGWLILEYGIVIFFLWWIHVSGKHATNSSSTIDANERTNMVSPVRPVYNQVLGIFGCETTNNVQEREPASSPSRPPSGFTLILVRCGSFFHHLLFTNSSVTTKSIQGVLYGVTSGILSAHSLLLAKSAIEIALSTIINHNIKQLNNLTAYLIVLTFLVLCLSQLFMLNQGLKLISTSILYPLVFCVYSIFSILNGLTFYQQWSQFWGWVGFFILLGTILVVIGVFVLSNCPISEHIQNTESSGLKPPESPIANQEVENYQSILQVSPSQRNRKKQLKNGVVSSFISFSDPSDAESPYYEHFPHAPDRSSSSSNPSPKDLIKPMIRKTGENLNSAGRKVSGFLKRSIDSINQPLPLIPKQFNGNADNQNSIKGFDAMTTSSNLSSSHIGYVSFGSMKESSITDLGVASNSNIEDRVNLSKEEPQSMNVTKMSAQLKPISPDSGRKENASALNNHPDLSIMYGVSNRILPDYNDHSDYNSLSSGDKQMRSQTGKSDFEREFGELTDLHSNNPALRTTDIHKKSYDEIGEDYNPNNSFNFSLNHTIEEIQNQLNGYSERIAPSHTPPRSLSKHLEEVDKSNDSTYVTEARIQKKALFGTHFSPNTVNGGVKPMTPSSNSHLRVNSRIFSFEQKELYDELTNV</sequence>
<evidence type="ECO:0000256" key="2">
    <source>
        <dbReference type="ARBA" id="ARBA00022692"/>
    </source>
</evidence>
<dbReference type="InterPro" id="IPR037185">
    <property type="entry name" value="EmrE-like"/>
</dbReference>
<evidence type="ECO:0000256" key="6">
    <source>
        <dbReference type="SAM" id="Phobius"/>
    </source>
</evidence>
<dbReference type="PANTHER" id="PTHR12570">
    <property type="match status" value="1"/>
</dbReference>
<dbReference type="Pfam" id="PF05653">
    <property type="entry name" value="Mg_trans_NIPA"/>
    <property type="match status" value="2"/>
</dbReference>
<feature type="transmembrane region" description="Helical" evidence="6">
    <location>
        <begin position="74"/>
        <end position="94"/>
    </location>
</feature>
<keyword evidence="4 6" id="KW-0472">Membrane</keyword>
<keyword evidence="8" id="KW-1185">Reference proteome</keyword>
<evidence type="ECO:0000256" key="5">
    <source>
        <dbReference type="SAM" id="MobiDB-lite"/>
    </source>
</evidence>
<reference evidence="7" key="1">
    <citation type="journal article" date="2021" name="Open Biol.">
        <title>Shared evolutionary footprints suggest mitochondrial oxidative damage underlies multiple complex I losses in fungi.</title>
        <authorList>
            <person name="Schikora-Tamarit M.A."/>
            <person name="Marcet-Houben M."/>
            <person name="Nosek J."/>
            <person name="Gabaldon T."/>
        </authorList>
    </citation>
    <scope>NUCLEOTIDE SEQUENCE</scope>
    <source>
        <strain evidence="7">CBS6075</strain>
    </source>
</reference>
<dbReference type="Gene3D" id="1.10.3730.20">
    <property type="match status" value="1"/>
</dbReference>
<dbReference type="SUPFAM" id="SSF103481">
    <property type="entry name" value="Multidrug resistance efflux transporter EmrE"/>
    <property type="match status" value="1"/>
</dbReference>
<feature type="transmembrane region" description="Helical" evidence="6">
    <location>
        <begin position="316"/>
        <end position="335"/>
    </location>
</feature>
<evidence type="ECO:0000256" key="4">
    <source>
        <dbReference type="ARBA" id="ARBA00023136"/>
    </source>
</evidence>
<dbReference type="GO" id="GO:0015095">
    <property type="term" value="F:magnesium ion transmembrane transporter activity"/>
    <property type="evidence" value="ECO:0007669"/>
    <property type="project" value="InterPro"/>
</dbReference>
<dbReference type="GeneID" id="70238378"/>
<feature type="transmembrane region" description="Helical" evidence="6">
    <location>
        <begin position="169"/>
        <end position="187"/>
    </location>
</feature>
<reference evidence="7" key="2">
    <citation type="submission" date="2021-01" db="EMBL/GenBank/DDBJ databases">
        <authorList>
            <person name="Schikora-Tamarit M.A."/>
        </authorList>
    </citation>
    <scope>NUCLEOTIDE SEQUENCE</scope>
    <source>
        <strain evidence="7">CBS6075</strain>
    </source>
</reference>
<gene>
    <name evidence="7" type="ORF">OGAPHI_006414</name>
</gene>
<evidence type="ECO:0000313" key="8">
    <source>
        <dbReference type="Proteomes" id="UP000769157"/>
    </source>
</evidence>
<comment type="subcellular location">
    <subcellularLocation>
        <location evidence="1">Membrane</location>
        <topology evidence="1">Multi-pass membrane protein</topology>
    </subcellularLocation>
</comment>
<feature type="transmembrane region" description="Helical" evidence="6">
    <location>
        <begin position="347"/>
        <end position="367"/>
    </location>
</feature>
<dbReference type="EMBL" id="JAEUBE010000439">
    <property type="protein sequence ID" value="KAH3661566.1"/>
    <property type="molecule type" value="Genomic_DNA"/>
</dbReference>
<organism evidence="7 8">
    <name type="scientific">Ogataea philodendri</name>
    <dbReference type="NCBI Taxonomy" id="1378263"/>
    <lineage>
        <taxon>Eukaryota</taxon>
        <taxon>Fungi</taxon>
        <taxon>Dikarya</taxon>
        <taxon>Ascomycota</taxon>
        <taxon>Saccharomycotina</taxon>
        <taxon>Pichiomycetes</taxon>
        <taxon>Pichiales</taxon>
        <taxon>Pichiaceae</taxon>
        <taxon>Ogataea</taxon>
    </lineage>
</organism>
<comment type="caution">
    <text evidence="7">The sequence shown here is derived from an EMBL/GenBank/DDBJ whole genome shotgun (WGS) entry which is preliminary data.</text>
</comment>
<dbReference type="AlphaFoldDB" id="A0A9P8T1D8"/>
<dbReference type="PANTHER" id="PTHR12570:SF86">
    <property type="entry name" value="ADR321CP"/>
    <property type="match status" value="1"/>
</dbReference>
<accession>A0A9P8T1D8</accession>
<proteinExistence type="predicted"/>
<keyword evidence="3 6" id="KW-1133">Transmembrane helix</keyword>
<keyword evidence="2 6" id="KW-0812">Transmembrane</keyword>
<name>A0A9P8T1D8_9ASCO</name>
<feature type="transmembrane region" description="Helical" evidence="6">
    <location>
        <begin position="128"/>
        <end position="149"/>
    </location>
</feature>
<dbReference type="Proteomes" id="UP000769157">
    <property type="component" value="Unassembled WGS sequence"/>
</dbReference>
<dbReference type="GO" id="GO:0016020">
    <property type="term" value="C:membrane"/>
    <property type="evidence" value="ECO:0007669"/>
    <property type="project" value="UniProtKB-SubCell"/>
</dbReference>
<feature type="region of interest" description="Disordered" evidence="5">
    <location>
        <begin position="643"/>
        <end position="662"/>
    </location>
</feature>
<feature type="compositionally biased region" description="Polar residues" evidence="5">
    <location>
        <begin position="645"/>
        <end position="661"/>
    </location>
</feature>